<proteinExistence type="predicted"/>
<evidence type="ECO:0000313" key="1">
    <source>
        <dbReference type="EMBL" id="TPN87103.1"/>
    </source>
</evidence>
<dbReference type="RefSeq" id="WP_140591279.1">
    <property type="nucleotide sequence ID" value="NZ_VFWZ01000002.1"/>
</dbReference>
<dbReference type="EMBL" id="VFWZ01000002">
    <property type="protein sequence ID" value="TPN87103.1"/>
    <property type="molecule type" value="Genomic_DNA"/>
</dbReference>
<sequence length="172" mass="20181">MKNIILSLLLIPYLNIFGIVNAQNQITSKEMQFVFKETLAKSLNFVPEATNIWSFDNSNNDYFKKDTIILNSARCGFGYNCHRIQWSFYENERFILEKIVECDEPPTKVASKEEDFMDLKIKEQDGMTYLCLHNNNGIFETFEVLSLKANNTTDEECTFNYTLKLLRIRENE</sequence>
<name>A0A504JHD2_9FLAO</name>
<comment type="caution">
    <text evidence="1">The sequence shown here is derived from an EMBL/GenBank/DDBJ whole genome shotgun (WGS) entry which is preliminary data.</text>
</comment>
<organism evidence="1 2">
    <name type="scientific">Aquimarina algicola</name>
    <dbReference type="NCBI Taxonomy" id="2589995"/>
    <lineage>
        <taxon>Bacteria</taxon>
        <taxon>Pseudomonadati</taxon>
        <taxon>Bacteroidota</taxon>
        <taxon>Flavobacteriia</taxon>
        <taxon>Flavobacteriales</taxon>
        <taxon>Flavobacteriaceae</taxon>
        <taxon>Aquimarina</taxon>
    </lineage>
</organism>
<protein>
    <submittedName>
        <fullName evidence="1">Uncharacterized protein</fullName>
    </submittedName>
</protein>
<dbReference type="Proteomes" id="UP000315540">
    <property type="component" value="Unassembled WGS sequence"/>
</dbReference>
<keyword evidence="2" id="KW-1185">Reference proteome</keyword>
<accession>A0A504JHD2</accession>
<dbReference type="OrthoDB" id="1430940at2"/>
<reference evidence="1 2" key="1">
    <citation type="submission" date="2019-06" db="EMBL/GenBank/DDBJ databases">
        <authorList>
            <person name="Meng X."/>
        </authorList>
    </citation>
    <scope>NUCLEOTIDE SEQUENCE [LARGE SCALE GENOMIC DNA]</scope>
    <source>
        <strain evidence="1 2">M625</strain>
    </source>
</reference>
<evidence type="ECO:0000313" key="2">
    <source>
        <dbReference type="Proteomes" id="UP000315540"/>
    </source>
</evidence>
<dbReference type="AlphaFoldDB" id="A0A504JHD2"/>
<gene>
    <name evidence="1" type="ORF">FHK87_05795</name>
</gene>